<keyword evidence="9" id="KW-0805">Transcription regulation</keyword>
<reference evidence="17 18" key="1">
    <citation type="submission" date="2019-03" db="EMBL/GenBank/DDBJ databases">
        <title>Sequencing 23 genomes of Wallemia ichthyophaga.</title>
        <authorList>
            <person name="Gostincar C."/>
        </authorList>
    </citation>
    <scope>NUCLEOTIDE SEQUENCE [LARGE SCALE GENOMIC DNA]</scope>
    <source>
        <strain evidence="17 18">EXF-8621</strain>
    </source>
</reference>
<accession>A0A4T0HMN0</accession>
<evidence type="ECO:0000256" key="8">
    <source>
        <dbReference type="ARBA" id="ARBA00022990"/>
    </source>
</evidence>
<dbReference type="InterPro" id="IPR016181">
    <property type="entry name" value="Acyl_CoA_acyltransferase"/>
</dbReference>
<evidence type="ECO:0000256" key="14">
    <source>
        <dbReference type="PROSITE-ProRule" id="PRU00042"/>
    </source>
</evidence>
<dbReference type="InterPro" id="IPR036388">
    <property type="entry name" value="WH-like_DNA-bd_sf"/>
</dbReference>
<organism evidence="17 18">
    <name type="scientific">Wallemia ichthyophaga</name>
    <dbReference type="NCBI Taxonomy" id="245174"/>
    <lineage>
        <taxon>Eukaryota</taxon>
        <taxon>Fungi</taxon>
        <taxon>Dikarya</taxon>
        <taxon>Basidiomycota</taxon>
        <taxon>Wallemiomycotina</taxon>
        <taxon>Wallemiomycetes</taxon>
        <taxon>Wallemiales</taxon>
        <taxon>Wallemiaceae</taxon>
        <taxon>Wallemia</taxon>
    </lineage>
</organism>
<keyword evidence="7" id="KW-0862">Zinc</keyword>
<keyword evidence="11" id="KW-0539">Nucleus</keyword>
<dbReference type="AlphaFoldDB" id="A0A4T0HMN0"/>
<feature type="active site" description="Proton donor/acceptor" evidence="13">
    <location>
        <position position="174"/>
    </location>
</feature>
<evidence type="ECO:0000313" key="18">
    <source>
        <dbReference type="Proteomes" id="UP000306954"/>
    </source>
</evidence>
<evidence type="ECO:0000256" key="13">
    <source>
        <dbReference type="PIRSR" id="PIRSR602717-51"/>
    </source>
</evidence>
<feature type="domain" description="MYST-type HAT" evidence="16">
    <location>
        <begin position="3"/>
        <end position="255"/>
    </location>
</feature>
<dbReference type="GO" id="GO:0008270">
    <property type="term" value="F:zinc ion binding"/>
    <property type="evidence" value="ECO:0007669"/>
    <property type="project" value="UniProtKB-KW"/>
</dbReference>
<dbReference type="InterPro" id="IPR013087">
    <property type="entry name" value="Znf_C2H2_type"/>
</dbReference>
<dbReference type="GO" id="GO:0005634">
    <property type="term" value="C:nucleus"/>
    <property type="evidence" value="ECO:0007669"/>
    <property type="project" value="UniProtKB-SubCell"/>
</dbReference>
<keyword evidence="10" id="KW-0804">Transcription</keyword>
<evidence type="ECO:0000256" key="12">
    <source>
        <dbReference type="ARBA" id="ARBA00023315"/>
    </source>
</evidence>
<comment type="similarity">
    <text evidence="2">Belongs to the MYST (SAS/MOZ) family.</text>
</comment>
<evidence type="ECO:0000256" key="6">
    <source>
        <dbReference type="ARBA" id="ARBA00022771"/>
    </source>
</evidence>
<evidence type="ECO:0000256" key="7">
    <source>
        <dbReference type="ARBA" id="ARBA00022833"/>
    </source>
</evidence>
<evidence type="ECO:0000256" key="1">
    <source>
        <dbReference type="ARBA" id="ARBA00004123"/>
    </source>
</evidence>
<dbReference type="EMBL" id="SPOF01000011">
    <property type="protein sequence ID" value="TIB14340.1"/>
    <property type="molecule type" value="Genomic_DNA"/>
</dbReference>
<keyword evidence="8" id="KW-0007">Acetylation</keyword>
<dbReference type="OMA" id="YKLSAWE"/>
<dbReference type="PROSITE" id="PS51726">
    <property type="entry name" value="MYST_HAT"/>
    <property type="match status" value="1"/>
</dbReference>
<dbReference type="Gene3D" id="3.40.630.30">
    <property type="match status" value="1"/>
</dbReference>
<keyword evidence="4" id="KW-0808">Transferase</keyword>
<dbReference type="Pfam" id="PF17772">
    <property type="entry name" value="zf-MYST"/>
    <property type="match status" value="1"/>
</dbReference>
<evidence type="ECO:0000259" key="16">
    <source>
        <dbReference type="PROSITE" id="PS51726"/>
    </source>
</evidence>
<evidence type="ECO:0000256" key="4">
    <source>
        <dbReference type="ARBA" id="ARBA00022679"/>
    </source>
</evidence>
<evidence type="ECO:0000256" key="9">
    <source>
        <dbReference type="ARBA" id="ARBA00023015"/>
    </source>
</evidence>
<evidence type="ECO:0000256" key="11">
    <source>
        <dbReference type="ARBA" id="ARBA00023242"/>
    </source>
</evidence>
<dbReference type="SUPFAM" id="SSF55729">
    <property type="entry name" value="Acyl-CoA N-acyltransferases (Nat)"/>
    <property type="match status" value="1"/>
</dbReference>
<evidence type="ECO:0000256" key="2">
    <source>
        <dbReference type="ARBA" id="ARBA00010107"/>
    </source>
</evidence>
<gene>
    <name evidence="17" type="ORF">E3P90_01261</name>
</gene>
<feature type="domain" description="C2H2-type" evidence="15">
    <location>
        <begin position="37"/>
        <end position="64"/>
    </location>
</feature>
<dbReference type="InterPro" id="IPR002717">
    <property type="entry name" value="HAT_MYST-type"/>
</dbReference>
<evidence type="ECO:0000256" key="5">
    <source>
        <dbReference type="ARBA" id="ARBA00022723"/>
    </source>
</evidence>
<evidence type="ECO:0000256" key="3">
    <source>
        <dbReference type="ARBA" id="ARBA00013184"/>
    </source>
</evidence>
<keyword evidence="6 14" id="KW-0863">Zinc-finger</keyword>
<comment type="caution">
    <text evidence="17">The sequence shown here is derived from an EMBL/GenBank/DDBJ whole genome shotgun (WGS) entry which is preliminary data.</text>
</comment>
<dbReference type="InterPro" id="IPR050603">
    <property type="entry name" value="MYST_HAT"/>
</dbReference>
<dbReference type="GO" id="GO:0046972">
    <property type="term" value="F:histone H4K16 acetyltransferase activity"/>
    <property type="evidence" value="ECO:0007669"/>
    <property type="project" value="TreeGrafter"/>
</dbReference>
<proteinExistence type="inferred from homology"/>
<comment type="subcellular location">
    <subcellularLocation>
        <location evidence="1">Nucleus</location>
    </subcellularLocation>
</comment>
<dbReference type="OrthoDB" id="787137at2759"/>
<dbReference type="Gene3D" id="1.10.10.10">
    <property type="entry name" value="Winged helix-like DNA-binding domain superfamily/Winged helix DNA-binding domain"/>
    <property type="match status" value="1"/>
</dbReference>
<keyword evidence="12" id="KW-0012">Acyltransferase</keyword>
<protein>
    <recommendedName>
        <fullName evidence="3">histone acetyltransferase</fullName>
        <ecNumber evidence="3">2.3.1.48</ecNumber>
    </recommendedName>
</protein>
<dbReference type="PROSITE" id="PS50157">
    <property type="entry name" value="ZINC_FINGER_C2H2_2"/>
    <property type="match status" value="1"/>
</dbReference>
<evidence type="ECO:0000256" key="10">
    <source>
        <dbReference type="ARBA" id="ARBA00023163"/>
    </source>
</evidence>
<sequence>MTEAFARIDIVRYHDYVIKVKSQSIYPATKSNMSKLYLCHRCFDYFSQRSTYTNHISTCTLETPGHVIYHKHNERIHRIDGHFYKDYVQRLCLFGKLFIDTKTVFFDVEYFDFFLLTEAGIPVAFFSREKRNVDNFNLACIITFPPFQSKQYGRLLIECSYALSHLDGYIGTPERPLSQLGQRSYLSFWRDTLVRSLPLNPTNTMWSLSEWSKNTGLRQQDIVFTLKHSNLLADRVITMTDENDMNQQILFRVNELLDKPARPFRFDIDCLLV</sequence>
<dbReference type="GO" id="GO:0035267">
    <property type="term" value="C:NuA4 histone acetyltransferase complex"/>
    <property type="evidence" value="ECO:0007669"/>
    <property type="project" value="TreeGrafter"/>
</dbReference>
<evidence type="ECO:0000313" key="17">
    <source>
        <dbReference type="EMBL" id="TIB14340.1"/>
    </source>
</evidence>
<dbReference type="Proteomes" id="UP000306954">
    <property type="component" value="Unassembled WGS sequence"/>
</dbReference>
<dbReference type="PANTHER" id="PTHR10615:SF219">
    <property type="entry name" value="HISTONE ACETYLTRANSFERASE KAT5"/>
    <property type="match status" value="1"/>
</dbReference>
<dbReference type="InterPro" id="IPR040706">
    <property type="entry name" value="Zf-MYST"/>
</dbReference>
<evidence type="ECO:0000259" key="15">
    <source>
        <dbReference type="PROSITE" id="PS50157"/>
    </source>
</evidence>
<keyword evidence="5" id="KW-0479">Metal-binding</keyword>
<dbReference type="Gene3D" id="3.30.60.60">
    <property type="entry name" value="N-acetyl transferase-like"/>
    <property type="match status" value="1"/>
</dbReference>
<name>A0A4T0HMN0_WALIC</name>
<dbReference type="GO" id="GO:0006355">
    <property type="term" value="P:regulation of DNA-templated transcription"/>
    <property type="evidence" value="ECO:0007669"/>
    <property type="project" value="InterPro"/>
</dbReference>
<dbReference type="Pfam" id="PF01853">
    <property type="entry name" value="MOZ_SAS"/>
    <property type="match status" value="1"/>
</dbReference>
<dbReference type="EC" id="2.3.1.48" evidence="3"/>
<dbReference type="PANTHER" id="PTHR10615">
    <property type="entry name" value="HISTONE ACETYLTRANSFERASE"/>
    <property type="match status" value="1"/>
</dbReference>